<dbReference type="Gene3D" id="2.160.20.10">
    <property type="entry name" value="Single-stranded right-handed beta-helix, Pectin lyase-like"/>
    <property type="match status" value="1"/>
</dbReference>
<organism evidence="3 4">
    <name type="scientific">Peribacillus psychrosaccharolyticus</name>
    <name type="common">Bacillus psychrosaccharolyticus</name>
    <dbReference type="NCBI Taxonomy" id="1407"/>
    <lineage>
        <taxon>Bacteria</taxon>
        <taxon>Bacillati</taxon>
        <taxon>Bacillota</taxon>
        <taxon>Bacilli</taxon>
        <taxon>Bacillales</taxon>
        <taxon>Bacillaceae</taxon>
        <taxon>Peribacillus</taxon>
    </lineage>
</organism>
<dbReference type="SUPFAM" id="SSF51126">
    <property type="entry name" value="Pectin lyase-like"/>
    <property type="match status" value="1"/>
</dbReference>
<feature type="transmembrane region" description="Helical" evidence="1">
    <location>
        <begin position="7"/>
        <end position="23"/>
    </location>
</feature>
<keyword evidence="1" id="KW-0812">Transmembrane</keyword>
<proteinExistence type="predicted"/>
<evidence type="ECO:0000256" key="1">
    <source>
        <dbReference type="SAM" id="Phobius"/>
    </source>
</evidence>
<keyword evidence="1" id="KW-1133">Transmembrane helix</keyword>
<dbReference type="InterPro" id="IPR011050">
    <property type="entry name" value="Pectin_lyase_fold/virulence"/>
</dbReference>
<evidence type="ECO:0000259" key="2">
    <source>
        <dbReference type="Pfam" id="PF13229"/>
    </source>
</evidence>
<dbReference type="Pfam" id="PF13229">
    <property type="entry name" value="Beta_helix"/>
    <property type="match status" value="1"/>
</dbReference>
<keyword evidence="1" id="KW-0472">Membrane</keyword>
<dbReference type="RefSeq" id="WP_051387226.1">
    <property type="nucleotide sequence ID" value="NZ_CP068053.1"/>
</dbReference>
<dbReference type="InterPro" id="IPR012334">
    <property type="entry name" value="Pectin_lyas_fold"/>
</dbReference>
<feature type="domain" description="Right handed beta helix" evidence="2">
    <location>
        <begin position="137"/>
        <end position="311"/>
    </location>
</feature>
<dbReference type="SMART" id="SM00710">
    <property type="entry name" value="PbH1"/>
    <property type="match status" value="6"/>
</dbReference>
<dbReference type="InterPro" id="IPR006626">
    <property type="entry name" value="PbH1"/>
</dbReference>
<accession>A0A974NKW5</accession>
<dbReference type="AlphaFoldDB" id="A0A974NKW5"/>
<reference evidence="3 4" key="1">
    <citation type="submission" date="2021-01" db="EMBL/GenBank/DDBJ databases">
        <title>FDA dAtabase for Regulatory Grade micrObial Sequences (FDA-ARGOS): Supporting development and validation of Infectious Disease Dx tests.</title>
        <authorList>
            <person name="Nelson B."/>
            <person name="Plummer A."/>
            <person name="Tallon L."/>
            <person name="Sadzewicz L."/>
            <person name="Zhao X."/>
            <person name="Boylan J."/>
            <person name="Ott S."/>
            <person name="Bowen H."/>
            <person name="Vavikolanu K."/>
            <person name="Mehta A."/>
            <person name="Aluvathingal J."/>
            <person name="Nadendla S."/>
            <person name="Myers T."/>
            <person name="Yan Y."/>
            <person name="Sichtig H."/>
        </authorList>
    </citation>
    <scope>NUCLEOTIDE SEQUENCE [LARGE SCALE GENOMIC DNA]</scope>
    <source>
        <strain evidence="3 4">FDAARGOS_1161</strain>
    </source>
</reference>
<dbReference type="Proteomes" id="UP000595254">
    <property type="component" value="Chromosome"/>
</dbReference>
<dbReference type="EMBL" id="CP068053">
    <property type="protein sequence ID" value="QQS99731.1"/>
    <property type="molecule type" value="Genomic_DNA"/>
</dbReference>
<keyword evidence="4" id="KW-1185">Reference proteome</keyword>
<evidence type="ECO:0000313" key="3">
    <source>
        <dbReference type="EMBL" id="QQS99731.1"/>
    </source>
</evidence>
<gene>
    <name evidence="3" type="ORF">I6J18_19400</name>
</gene>
<evidence type="ECO:0000313" key="4">
    <source>
        <dbReference type="Proteomes" id="UP000595254"/>
    </source>
</evidence>
<protein>
    <submittedName>
        <fullName evidence="3">Right-handed parallel beta-helix repeat-containing protein</fullName>
    </submittedName>
</protein>
<sequence length="314" mass="34968">MKRILSYILMGVLIFGAILFISYQNEQPDVIDISKYGHDSAAIQKGLNKAKTDGKVEILIPAGNYSMNETLHIYANTKIVMEEHTVLVRKHTDAFMSNGKAGDQFTGYKGNGNIIIEGGTLDGNVLDADYGEYGYGGIEFAHADHIEIRNLTIKDIVYSHGIEINSSHNVVIENCQFLGYLDPTTDKSRSKSEAIQLDFSSKNGFPHFGDWDGTPSRDVVIKNNYFGDSDTKEMNTWPVGVGSHSGKNDEWNENITITGNKFMGMTYTGISAYNWNHVKIRDNTFSGINEVITIEHPGNKLKEQDIIIENNSIN</sequence>
<name>A0A974NKW5_PERPY</name>
<dbReference type="InterPro" id="IPR039448">
    <property type="entry name" value="Beta_helix"/>
</dbReference>
<dbReference type="KEGG" id="ppsr:I6J18_19400"/>